<dbReference type="PANTHER" id="PTHR12419:SF10">
    <property type="entry name" value="DEUBIQUITINASE OTUD6B"/>
    <property type="match status" value="1"/>
</dbReference>
<dbReference type="GO" id="GO:0004843">
    <property type="term" value="F:cysteine-type deubiquitinase activity"/>
    <property type="evidence" value="ECO:0007669"/>
    <property type="project" value="TreeGrafter"/>
</dbReference>
<protein>
    <recommendedName>
        <fullName evidence="2">OTU domain-containing protein</fullName>
    </recommendedName>
</protein>
<feature type="compositionally biased region" description="Low complexity" evidence="1">
    <location>
        <begin position="86"/>
        <end position="95"/>
    </location>
</feature>
<dbReference type="InterPro" id="IPR038765">
    <property type="entry name" value="Papain-like_cys_pep_sf"/>
</dbReference>
<dbReference type="InterPro" id="IPR003323">
    <property type="entry name" value="OTU_dom"/>
</dbReference>
<dbReference type="AlphaFoldDB" id="A0A6S9ISP1"/>
<dbReference type="EMBL" id="HBNS01012875">
    <property type="protein sequence ID" value="CAE4598616.1"/>
    <property type="molecule type" value="Transcribed_RNA"/>
</dbReference>
<evidence type="ECO:0000259" key="2">
    <source>
        <dbReference type="PROSITE" id="PS50802"/>
    </source>
</evidence>
<proteinExistence type="predicted"/>
<dbReference type="SUPFAM" id="SSF54001">
    <property type="entry name" value="Cysteine proteinases"/>
    <property type="match status" value="1"/>
</dbReference>
<feature type="compositionally biased region" description="Basic and acidic residues" evidence="1">
    <location>
        <begin position="52"/>
        <end position="68"/>
    </location>
</feature>
<feature type="compositionally biased region" description="Basic residues" evidence="1">
    <location>
        <begin position="27"/>
        <end position="40"/>
    </location>
</feature>
<feature type="domain" description="OTU" evidence="2">
    <location>
        <begin position="164"/>
        <end position="299"/>
    </location>
</feature>
<reference evidence="3" key="1">
    <citation type="submission" date="2021-01" db="EMBL/GenBank/DDBJ databases">
        <authorList>
            <person name="Corre E."/>
            <person name="Pelletier E."/>
            <person name="Niang G."/>
            <person name="Scheremetjew M."/>
            <person name="Finn R."/>
            <person name="Kale V."/>
            <person name="Holt S."/>
            <person name="Cochrane G."/>
            <person name="Meng A."/>
            <person name="Brown T."/>
            <person name="Cohen L."/>
        </authorList>
    </citation>
    <scope>NUCLEOTIDE SEQUENCE</scope>
    <source>
        <strain evidence="3">GSO104</strain>
    </source>
</reference>
<dbReference type="Gene3D" id="3.90.70.80">
    <property type="match status" value="1"/>
</dbReference>
<gene>
    <name evidence="3" type="ORF">DBRI00130_LOCUS10385</name>
</gene>
<dbReference type="GO" id="GO:0016579">
    <property type="term" value="P:protein deubiquitination"/>
    <property type="evidence" value="ECO:0007669"/>
    <property type="project" value="TreeGrafter"/>
</dbReference>
<dbReference type="PROSITE" id="PS50802">
    <property type="entry name" value="OTU"/>
    <property type="match status" value="1"/>
</dbReference>
<dbReference type="InterPro" id="IPR050704">
    <property type="entry name" value="Peptidase_C85-like"/>
</dbReference>
<feature type="region of interest" description="Disordered" evidence="1">
    <location>
        <begin position="1"/>
        <end position="146"/>
    </location>
</feature>
<evidence type="ECO:0000313" key="3">
    <source>
        <dbReference type="EMBL" id="CAE4598616.1"/>
    </source>
</evidence>
<accession>A0A6S9ISP1</accession>
<name>A0A6S9ISP1_9STRA</name>
<dbReference type="CDD" id="cd22748">
    <property type="entry name" value="OTU_OTUD6-like"/>
    <property type="match status" value="1"/>
</dbReference>
<feature type="compositionally biased region" description="Basic and acidic residues" evidence="1">
    <location>
        <begin position="1"/>
        <end position="26"/>
    </location>
</feature>
<organism evidence="3">
    <name type="scientific">Ditylum brightwellii</name>
    <dbReference type="NCBI Taxonomy" id="49249"/>
    <lineage>
        <taxon>Eukaryota</taxon>
        <taxon>Sar</taxon>
        <taxon>Stramenopiles</taxon>
        <taxon>Ochrophyta</taxon>
        <taxon>Bacillariophyta</taxon>
        <taxon>Mediophyceae</taxon>
        <taxon>Lithodesmiophycidae</taxon>
        <taxon>Lithodesmiales</taxon>
        <taxon>Lithodesmiaceae</taxon>
        <taxon>Ditylum</taxon>
    </lineage>
</organism>
<dbReference type="Pfam" id="PF02338">
    <property type="entry name" value="OTU"/>
    <property type="match status" value="1"/>
</dbReference>
<feature type="compositionally biased region" description="Basic and acidic residues" evidence="1">
    <location>
        <begin position="123"/>
        <end position="146"/>
    </location>
</feature>
<dbReference type="PANTHER" id="PTHR12419">
    <property type="entry name" value="OTU DOMAIN CONTAINING PROTEIN"/>
    <property type="match status" value="1"/>
</dbReference>
<evidence type="ECO:0000256" key="1">
    <source>
        <dbReference type="SAM" id="MobiDB-lite"/>
    </source>
</evidence>
<sequence length="302" mass="34296">MENETKDDMLARHKRELKSLDGEKRSSLKKVKGTAGKGKKGKEAVAAAEAEFTTKEKEMKERHEKELESLSSDAEGTAAEVKEIESTTAAPAAAAEEGENDDEMQNLTPKERKQLKARRKKERQREKELQRQAEIEEELKKAGPSRRDTEIQIMNELYLSPKKLMIQEIPADGHCLYRAVAFQCGGENVDYTSMRSKCADVLAANPTEYSPFAEFDNTKNITNYEDYVHHVRTSAEWGGHLELRALSNALKRNIVVYSAEAVPLRMECDDKEVVDDDILLSFHRHYYALGEHYNAVVPQKYS</sequence>